<name>A0A0W7Z1G9_9BURK</name>
<comment type="caution">
    <text evidence="1">The sequence shown here is derived from an EMBL/GenBank/DDBJ whole genome shotgun (WGS) entry which is preliminary data.</text>
</comment>
<evidence type="ECO:0000313" key="2">
    <source>
        <dbReference type="Proteomes" id="UP000053300"/>
    </source>
</evidence>
<protein>
    <submittedName>
        <fullName evidence="1">Uncharacterized protein</fullName>
    </submittedName>
</protein>
<proteinExistence type="predicted"/>
<evidence type="ECO:0000313" key="1">
    <source>
        <dbReference type="EMBL" id="KUF41019.1"/>
    </source>
</evidence>
<keyword evidence="2" id="KW-1185">Reference proteome</keyword>
<reference evidence="1 2" key="1">
    <citation type="submission" date="2015-12" db="EMBL/GenBank/DDBJ databases">
        <title>Complete genome sequence of a multi-drug resistant strain Acidovorax sp. 12322-1.</title>
        <authorList>
            <person name="Ming D."/>
            <person name="Wang M."/>
            <person name="Hu S."/>
            <person name="Zhou Y."/>
            <person name="Jiang T."/>
        </authorList>
    </citation>
    <scope>NUCLEOTIDE SEQUENCE [LARGE SCALE GENOMIC DNA]</scope>
    <source>
        <strain evidence="1 2">12322-1</strain>
    </source>
</reference>
<accession>A0A0W7Z1G9</accession>
<dbReference type="EMBL" id="LPXH01000025">
    <property type="protein sequence ID" value="KUF41019.1"/>
    <property type="molecule type" value="Genomic_DNA"/>
</dbReference>
<sequence length="82" mass="8852">MFTWVRNIQKELAHHKAQQAPESKGVEHGMQGAAAIAGGAAMQGGAVKVGRWLYMHHPCMPSAKNADLLRGTAQWQLALMAC</sequence>
<gene>
    <name evidence="1" type="ORF">AS359_09390</name>
</gene>
<dbReference type="AlphaFoldDB" id="A0A0W7Z1G9"/>
<dbReference type="Proteomes" id="UP000053300">
    <property type="component" value="Unassembled WGS sequence"/>
</dbReference>
<organism evidence="1 2">
    <name type="scientific">Comamonas kerstersii</name>
    <dbReference type="NCBI Taxonomy" id="225992"/>
    <lineage>
        <taxon>Bacteria</taxon>
        <taxon>Pseudomonadati</taxon>
        <taxon>Pseudomonadota</taxon>
        <taxon>Betaproteobacteria</taxon>
        <taxon>Burkholderiales</taxon>
        <taxon>Comamonadaceae</taxon>
        <taxon>Comamonas</taxon>
    </lineage>
</organism>